<organism evidence="2 3">
    <name type="scientific">Escallonia rubra</name>
    <dbReference type="NCBI Taxonomy" id="112253"/>
    <lineage>
        <taxon>Eukaryota</taxon>
        <taxon>Viridiplantae</taxon>
        <taxon>Streptophyta</taxon>
        <taxon>Embryophyta</taxon>
        <taxon>Tracheophyta</taxon>
        <taxon>Spermatophyta</taxon>
        <taxon>Magnoliopsida</taxon>
        <taxon>eudicotyledons</taxon>
        <taxon>Gunneridae</taxon>
        <taxon>Pentapetalae</taxon>
        <taxon>asterids</taxon>
        <taxon>campanulids</taxon>
        <taxon>Escalloniales</taxon>
        <taxon>Escalloniaceae</taxon>
        <taxon>Escallonia</taxon>
    </lineage>
</organism>
<feature type="region of interest" description="Disordered" evidence="1">
    <location>
        <begin position="1"/>
        <end position="73"/>
    </location>
</feature>
<evidence type="ECO:0000256" key="1">
    <source>
        <dbReference type="SAM" id="MobiDB-lite"/>
    </source>
</evidence>
<accession>A0AA88QT77</accession>
<evidence type="ECO:0000313" key="3">
    <source>
        <dbReference type="Proteomes" id="UP001187471"/>
    </source>
</evidence>
<proteinExistence type="predicted"/>
<dbReference type="Proteomes" id="UP001187471">
    <property type="component" value="Unassembled WGS sequence"/>
</dbReference>
<reference evidence="2" key="1">
    <citation type="submission" date="2022-12" db="EMBL/GenBank/DDBJ databases">
        <title>Draft genome assemblies for two species of Escallonia (Escalloniales).</title>
        <authorList>
            <person name="Chanderbali A."/>
            <person name="Dervinis C."/>
            <person name="Anghel I."/>
            <person name="Soltis D."/>
            <person name="Soltis P."/>
            <person name="Zapata F."/>
        </authorList>
    </citation>
    <scope>NUCLEOTIDE SEQUENCE</scope>
    <source>
        <strain evidence="2">UCBG92.1500</strain>
        <tissue evidence="2">Leaf</tissue>
    </source>
</reference>
<name>A0AA88QT77_9ASTE</name>
<gene>
    <name evidence="2" type="ORF">RJ640_013955</name>
</gene>
<keyword evidence="3" id="KW-1185">Reference proteome</keyword>
<dbReference type="EMBL" id="JAVXUO010002049">
    <property type="protein sequence ID" value="KAK2976699.1"/>
    <property type="molecule type" value="Genomic_DNA"/>
</dbReference>
<feature type="compositionally biased region" description="Low complexity" evidence="1">
    <location>
        <begin position="20"/>
        <end position="39"/>
    </location>
</feature>
<sequence>MPTPALSSATLTHPPPAPAPSARSGVASTPSSTASVSPSRRTEASPSRTCSGRAALPSRFAVQSTRGQLREEEAEAADSVAAAATASTVAASELRISTFSRSGLLSIIATSENIPKS</sequence>
<dbReference type="AlphaFoldDB" id="A0AA88QT77"/>
<comment type="caution">
    <text evidence="2">The sequence shown here is derived from an EMBL/GenBank/DDBJ whole genome shotgun (WGS) entry which is preliminary data.</text>
</comment>
<protein>
    <submittedName>
        <fullName evidence="2">Uncharacterized protein</fullName>
    </submittedName>
</protein>
<evidence type="ECO:0000313" key="2">
    <source>
        <dbReference type="EMBL" id="KAK2976699.1"/>
    </source>
</evidence>